<reference evidence="2" key="1">
    <citation type="submission" date="2020-05" db="UniProtKB">
        <authorList>
            <consortium name="EnsemblMetazoa"/>
        </authorList>
    </citation>
    <scope>IDENTIFICATION</scope>
    <source>
        <strain evidence="2">USDA</strain>
    </source>
</reference>
<name>A0A1I8QCJ2_STOCA</name>
<protein>
    <recommendedName>
        <fullName evidence="1">MADF domain-containing protein</fullName>
    </recommendedName>
</protein>
<dbReference type="PANTHER" id="PTHR12243:SF67">
    <property type="entry name" value="COREPRESSOR OF PANGOLIN, ISOFORM A-RELATED"/>
    <property type="match status" value="1"/>
</dbReference>
<dbReference type="Proteomes" id="UP000095300">
    <property type="component" value="Unassembled WGS sequence"/>
</dbReference>
<dbReference type="PROSITE" id="PS51029">
    <property type="entry name" value="MADF"/>
    <property type="match status" value="1"/>
</dbReference>
<feature type="domain" description="MADF" evidence="1">
    <location>
        <begin position="13"/>
        <end position="95"/>
    </location>
</feature>
<dbReference type="AlphaFoldDB" id="A0A1I8QCJ2"/>
<sequence length="265" mass="31332">MSYESLSEDQRYQLIQLVKERPVIYDKQNDKYKNAAEKEIAWQEVANRCNAQVTACKVAWKTMRDQYQRNMKLPQEQRKNYRYLSKLSFLSEFSKGADTSSTSFDDITEYYYENTMDMPKDEIEYDSTEYGDYNETTTTTIEPIQTYSNYDQLPTKSAKQRLAGKGIANDIQEFSSHAEEYIYLKDDSHGDGNVENIASELFETFSNLINKRFQPNEDDNDIFLKMLAKKMKPLPKLVKNRLQESFLEQVNYEIINYEVQRKHKK</sequence>
<dbReference type="VEuPathDB" id="VectorBase:SCAU015914"/>
<dbReference type="InterPro" id="IPR039353">
    <property type="entry name" value="TF_Adf1"/>
</dbReference>
<dbReference type="SMART" id="SM00595">
    <property type="entry name" value="MADF"/>
    <property type="match status" value="1"/>
</dbReference>
<gene>
    <name evidence="2" type="primary">106086716</name>
</gene>
<keyword evidence="3" id="KW-1185">Reference proteome</keyword>
<dbReference type="OrthoDB" id="5984255at2759"/>
<proteinExistence type="predicted"/>
<evidence type="ECO:0000313" key="3">
    <source>
        <dbReference type="Proteomes" id="UP000095300"/>
    </source>
</evidence>
<dbReference type="Pfam" id="PF10545">
    <property type="entry name" value="MADF_DNA_bdg"/>
    <property type="match status" value="1"/>
</dbReference>
<organism evidence="2 3">
    <name type="scientific">Stomoxys calcitrans</name>
    <name type="common">Stable fly</name>
    <name type="synonym">Conops calcitrans</name>
    <dbReference type="NCBI Taxonomy" id="35570"/>
    <lineage>
        <taxon>Eukaryota</taxon>
        <taxon>Metazoa</taxon>
        <taxon>Ecdysozoa</taxon>
        <taxon>Arthropoda</taxon>
        <taxon>Hexapoda</taxon>
        <taxon>Insecta</taxon>
        <taxon>Pterygota</taxon>
        <taxon>Neoptera</taxon>
        <taxon>Endopterygota</taxon>
        <taxon>Diptera</taxon>
        <taxon>Brachycera</taxon>
        <taxon>Muscomorpha</taxon>
        <taxon>Muscoidea</taxon>
        <taxon>Muscidae</taxon>
        <taxon>Stomoxys</taxon>
    </lineage>
</organism>
<dbReference type="EnsemblMetazoa" id="SCAU015914-RA">
    <property type="protein sequence ID" value="SCAU015914-PA"/>
    <property type="gene ID" value="SCAU015914"/>
</dbReference>
<evidence type="ECO:0000259" key="1">
    <source>
        <dbReference type="PROSITE" id="PS51029"/>
    </source>
</evidence>
<evidence type="ECO:0000313" key="2">
    <source>
        <dbReference type="EnsemblMetazoa" id="SCAU015914-PA"/>
    </source>
</evidence>
<dbReference type="InterPro" id="IPR006578">
    <property type="entry name" value="MADF-dom"/>
</dbReference>
<accession>A0A1I8QCJ2</accession>
<dbReference type="PANTHER" id="PTHR12243">
    <property type="entry name" value="MADF DOMAIN TRANSCRIPTION FACTOR"/>
    <property type="match status" value="1"/>
</dbReference>